<dbReference type="Pfam" id="PF12790">
    <property type="entry name" value="T6SS-SciN"/>
    <property type="match status" value="1"/>
</dbReference>
<sequence length="182" mass="19716">MKYLAHHAPTSCWGKLFGGLALTGLLAGCGAWQTAKVATVNTTKAIFVADTLTLKLDLVGRAGMNGDDKEQPMSVAVRVYQLDDGKGFEAAHYDMLLADDTSVLKSNLLARKEFILRPGATISLNEPLDKATQSVGVAAFFRQNGKDMSWRLSIPRADLSDKQPLRLEAIGFALVRPAPTQR</sequence>
<keyword evidence="2" id="KW-1185">Reference proteome</keyword>
<organism evidence="1 2">
    <name type="scientific">Amantichitinum ursilacus</name>
    <dbReference type="NCBI Taxonomy" id="857265"/>
    <lineage>
        <taxon>Bacteria</taxon>
        <taxon>Pseudomonadati</taxon>
        <taxon>Pseudomonadota</taxon>
        <taxon>Betaproteobacteria</taxon>
        <taxon>Neisseriales</taxon>
        <taxon>Chitinibacteraceae</taxon>
        <taxon>Amantichitinum</taxon>
    </lineage>
</organism>
<dbReference type="NCBIfam" id="TIGR03352">
    <property type="entry name" value="VI_chp_3"/>
    <property type="match status" value="1"/>
</dbReference>
<protein>
    <submittedName>
        <fullName evidence="1">Type VI secretion lipoprotein</fullName>
    </submittedName>
</protein>
<reference evidence="1 2" key="1">
    <citation type="submission" date="2015-07" db="EMBL/GenBank/DDBJ databases">
        <title>Draft genome sequence of the Amantichitinum ursilacus IGB-41, a new chitin-degrading bacterium.</title>
        <authorList>
            <person name="Kirstahler P."/>
            <person name="Guenther M."/>
            <person name="Grumaz C."/>
            <person name="Rupp S."/>
            <person name="Zibek S."/>
            <person name="Sohn K."/>
        </authorList>
    </citation>
    <scope>NUCLEOTIDE SEQUENCE [LARGE SCALE GENOMIC DNA]</scope>
    <source>
        <strain evidence="1 2">IGB-41</strain>
    </source>
</reference>
<dbReference type="EMBL" id="LAQT01000009">
    <property type="protein sequence ID" value="KPC52614.1"/>
    <property type="molecule type" value="Genomic_DNA"/>
</dbReference>
<evidence type="ECO:0000313" key="1">
    <source>
        <dbReference type="EMBL" id="KPC52614.1"/>
    </source>
</evidence>
<dbReference type="Proteomes" id="UP000037939">
    <property type="component" value="Unassembled WGS sequence"/>
</dbReference>
<dbReference type="RefSeq" id="WP_053938097.1">
    <property type="nucleotide sequence ID" value="NZ_LAQT01000009.1"/>
</dbReference>
<dbReference type="PROSITE" id="PS51257">
    <property type="entry name" value="PROKAR_LIPOPROTEIN"/>
    <property type="match status" value="1"/>
</dbReference>
<dbReference type="OrthoDB" id="7021080at2"/>
<name>A0A0N0GN95_9NEIS</name>
<dbReference type="Gene3D" id="2.60.40.4150">
    <property type="entry name" value="Type VI secretion system, lipoprotein SciN"/>
    <property type="match status" value="1"/>
</dbReference>
<proteinExistence type="predicted"/>
<keyword evidence="1" id="KW-0449">Lipoprotein</keyword>
<dbReference type="InterPro" id="IPR017734">
    <property type="entry name" value="T6SS_SciN"/>
</dbReference>
<dbReference type="PANTHER" id="PTHR37625">
    <property type="entry name" value="OUTER MEMBRANE LIPOPROTEIN-RELATED"/>
    <property type="match status" value="1"/>
</dbReference>
<dbReference type="InterPro" id="IPR038706">
    <property type="entry name" value="Type_VI_SciN-like_sf"/>
</dbReference>
<dbReference type="STRING" id="857265.WG78_12240"/>
<dbReference type="AlphaFoldDB" id="A0A0N0GN95"/>
<dbReference type="PANTHER" id="PTHR37625:SF4">
    <property type="entry name" value="OUTER MEMBRANE LIPOPROTEIN"/>
    <property type="match status" value="1"/>
</dbReference>
<accession>A0A0N0GN95</accession>
<evidence type="ECO:0000313" key="2">
    <source>
        <dbReference type="Proteomes" id="UP000037939"/>
    </source>
</evidence>
<gene>
    <name evidence="1" type="ORF">WG78_12240</name>
</gene>
<comment type="caution">
    <text evidence="1">The sequence shown here is derived from an EMBL/GenBank/DDBJ whole genome shotgun (WGS) entry which is preliminary data.</text>
</comment>